<dbReference type="GO" id="GO:0045881">
    <property type="term" value="P:positive regulation of sporulation resulting in formation of a cellular spore"/>
    <property type="evidence" value="ECO:0007669"/>
    <property type="project" value="TreeGrafter"/>
</dbReference>
<evidence type="ECO:0000256" key="2">
    <source>
        <dbReference type="ARBA" id="ARBA00022372"/>
    </source>
</evidence>
<reference evidence="7 8" key="1">
    <citation type="submission" date="2018-06" db="EMBL/GenBank/DDBJ databases">
        <authorList>
            <consortium name="Pathogen Informatics"/>
            <person name="Doyle S."/>
        </authorList>
    </citation>
    <scope>NUCLEOTIDE SEQUENCE [LARGE SCALE GENOMIC DNA]</scope>
    <source>
        <strain evidence="7 8">NCTC11978</strain>
    </source>
</reference>
<dbReference type="Pfam" id="PF17762">
    <property type="entry name" value="HTH_ParB"/>
    <property type="match status" value="1"/>
</dbReference>
<dbReference type="PANTHER" id="PTHR33375">
    <property type="entry name" value="CHROMOSOME-PARTITIONING PROTEIN PARB-RELATED"/>
    <property type="match status" value="1"/>
</dbReference>
<evidence type="ECO:0000256" key="4">
    <source>
        <dbReference type="ARBA" id="ARBA00023125"/>
    </source>
</evidence>
<dbReference type="InterPro" id="IPR050336">
    <property type="entry name" value="Chromosome_partition/occlusion"/>
</dbReference>
<proteinExistence type="inferred from homology"/>
<dbReference type="AlphaFoldDB" id="A0A378IWJ8"/>
<evidence type="ECO:0000313" key="8">
    <source>
        <dbReference type="Proteomes" id="UP000254033"/>
    </source>
</evidence>
<dbReference type="RefSeq" id="WP_115176012.1">
    <property type="nucleotide sequence ID" value="NZ_UGNY01000001.1"/>
</dbReference>
<dbReference type="Pfam" id="PF02195">
    <property type="entry name" value="ParB_N"/>
    <property type="match status" value="1"/>
</dbReference>
<dbReference type="SMART" id="SM00470">
    <property type="entry name" value="ParB"/>
    <property type="match status" value="1"/>
</dbReference>
<feature type="domain" description="ParB-like N-terminal" evidence="6">
    <location>
        <begin position="6"/>
        <end position="96"/>
    </location>
</feature>
<sequence>MKRVFKTIPIDLLQAGRYQPRKHFSEAALQELADSILTQGLIEPLVVREITANQYEIIAGERRWRAAMLVGLNELPCLIGNYSDQQAAAVTLIENIQREDLNLIEEASGYQRLQQEFHFQQDEIAVLIGKSRSHIANLLRLLTLCDPVQEKIKTGQLSLGHARMLVGLQARQQINLAIEIEEKGWSVRQLEKKVRELKAGELPLRDPKRDRDIERLQSTLAEQIGSPVQIVSENGQGGWLQIKFFDNDTLAGLLERMGLRYE</sequence>
<organism evidence="7 8">
    <name type="scientific">Legionella feeleii</name>
    <dbReference type="NCBI Taxonomy" id="453"/>
    <lineage>
        <taxon>Bacteria</taxon>
        <taxon>Pseudomonadati</taxon>
        <taxon>Pseudomonadota</taxon>
        <taxon>Gammaproteobacteria</taxon>
        <taxon>Legionellales</taxon>
        <taxon>Legionellaceae</taxon>
        <taxon>Legionella</taxon>
    </lineage>
</organism>
<dbReference type="CDD" id="cd16393">
    <property type="entry name" value="SPO0J_N"/>
    <property type="match status" value="1"/>
</dbReference>
<dbReference type="EMBL" id="UGNY01000001">
    <property type="protein sequence ID" value="STX39596.1"/>
    <property type="molecule type" value="Genomic_DNA"/>
</dbReference>
<dbReference type="Proteomes" id="UP000254033">
    <property type="component" value="Unassembled WGS sequence"/>
</dbReference>
<dbReference type="FunFam" id="3.90.1530.30:FF:000001">
    <property type="entry name" value="Chromosome partitioning protein ParB"/>
    <property type="match status" value="1"/>
</dbReference>
<accession>A0A378IWJ8</accession>
<dbReference type="InterPro" id="IPR004437">
    <property type="entry name" value="ParB/RepB/Spo0J"/>
</dbReference>
<dbReference type="SUPFAM" id="SSF110849">
    <property type="entry name" value="ParB/Sulfiredoxin"/>
    <property type="match status" value="1"/>
</dbReference>
<dbReference type="GO" id="GO:0005694">
    <property type="term" value="C:chromosome"/>
    <property type="evidence" value="ECO:0007669"/>
    <property type="project" value="TreeGrafter"/>
</dbReference>
<evidence type="ECO:0000256" key="3">
    <source>
        <dbReference type="ARBA" id="ARBA00022829"/>
    </source>
</evidence>
<gene>
    <name evidence="7" type="primary">spo0J</name>
    <name evidence="7" type="ORF">NCTC11978_02800</name>
</gene>
<dbReference type="Pfam" id="PF23552">
    <property type="entry name" value="ParB_C"/>
    <property type="match status" value="1"/>
</dbReference>
<dbReference type="InterPro" id="IPR057240">
    <property type="entry name" value="ParB_dimer_C"/>
</dbReference>
<dbReference type="Gene3D" id="1.10.10.2830">
    <property type="match status" value="1"/>
</dbReference>
<dbReference type="FunFam" id="1.10.10.2830:FF:000001">
    <property type="entry name" value="Chromosome partitioning protein ParB"/>
    <property type="match status" value="1"/>
</dbReference>
<dbReference type="GO" id="GO:0007059">
    <property type="term" value="P:chromosome segregation"/>
    <property type="evidence" value="ECO:0007669"/>
    <property type="project" value="UniProtKB-KW"/>
</dbReference>
<dbReference type="NCBIfam" id="TIGR00180">
    <property type="entry name" value="parB_part"/>
    <property type="match status" value="1"/>
</dbReference>
<dbReference type="InterPro" id="IPR041468">
    <property type="entry name" value="HTH_ParB/Spo0J"/>
</dbReference>
<keyword evidence="3" id="KW-0159">Chromosome partition</keyword>
<evidence type="ECO:0000313" key="7">
    <source>
        <dbReference type="EMBL" id="STX39596.1"/>
    </source>
</evidence>
<name>A0A378IWJ8_9GAMM</name>
<protein>
    <recommendedName>
        <fullName evidence="2">Probable chromosome-partitioning protein ParB</fullName>
    </recommendedName>
</protein>
<evidence type="ECO:0000256" key="5">
    <source>
        <dbReference type="ARBA" id="ARBA00025472"/>
    </source>
</evidence>
<comment type="similarity">
    <text evidence="1">Belongs to the ParB family.</text>
</comment>
<comment type="function">
    <text evidence="5">Involved in chromosome partition. Localize to both poles of the predivisional cell following completion of DNA replication. Binds to the DNA origin of replication.</text>
</comment>
<dbReference type="PANTHER" id="PTHR33375:SF1">
    <property type="entry name" value="CHROMOSOME-PARTITIONING PROTEIN PARB-RELATED"/>
    <property type="match status" value="1"/>
</dbReference>
<dbReference type="InterPro" id="IPR003115">
    <property type="entry name" value="ParB_N"/>
</dbReference>
<dbReference type="SUPFAM" id="SSF109709">
    <property type="entry name" value="KorB DNA-binding domain-like"/>
    <property type="match status" value="1"/>
</dbReference>
<dbReference type="GO" id="GO:0003677">
    <property type="term" value="F:DNA binding"/>
    <property type="evidence" value="ECO:0007669"/>
    <property type="project" value="UniProtKB-KW"/>
</dbReference>
<evidence type="ECO:0000256" key="1">
    <source>
        <dbReference type="ARBA" id="ARBA00006295"/>
    </source>
</evidence>
<evidence type="ECO:0000259" key="6">
    <source>
        <dbReference type="SMART" id="SM00470"/>
    </source>
</evidence>
<dbReference type="Gene3D" id="3.90.1530.30">
    <property type="match status" value="1"/>
</dbReference>
<keyword evidence="4" id="KW-0238">DNA-binding</keyword>
<dbReference type="InterPro" id="IPR036086">
    <property type="entry name" value="ParB/Sulfiredoxin_sf"/>
</dbReference>